<dbReference type="EMBL" id="KF740664">
    <property type="protein sequence ID" value="AHH01624.1"/>
    <property type="molecule type" value="Genomic_DNA"/>
</dbReference>
<keyword evidence="3" id="KW-1185">Reference proteome</keyword>
<gene>
    <name evidence="2" type="ORF">pv_57</name>
</gene>
<accession>W5S4M1</accession>
<reference evidence="2 3" key="1">
    <citation type="journal article" date="2014" name="Proc. Natl. Acad. Sci. U.S.A.">
        <title>Thirty-thousand-year-old distant relative of giant icosahedral DNA viruses with a pandoravirus morphology.</title>
        <authorList>
            <person name="Legendre M."/>
            <person name="Bartoli J."/>
            <person name="Shmakova L."/>
            <person name="Jeudy S."/>
            <person name="Labadie K."/>
            <person name="Adrait A."/>
            <person name="Lescot M."/>
            <person name="Poirot O."/>
            <person name="Bertaux L."/>
            <person name="Bruley C."/>
            <person name="Coute Y."/>
            <person name="Rivkina E."/>
            <person name="Abergel C."/>
            <person name="Claverie J.M."/>
        </authorList>
    </citation>
    <scope>NUCLEOTIDE SEQUENCE [LARGE SCALE GENOMIC DNA]</scope>
    <source>
        <strain evidence="2">P1084-T</strain>
    </source>
</reference>
<evidence type="ECO:0000256" key="1">
    <source>
        <dbReference type="SAM" id="Phobius"/>
    </source>
</evidence>
<dbReference type="RefSeq" id="YP_009000959.1">
    <property type="nucleotide sequence ID" value="NC_023423.1"/>
</dbReference>
<protein>
    <submittedName>
        <fullName evidence="2">Uncharacterized protein</fullName>
    </submittedName>
</protein>
<keyword evidence="1" id="KW-1133">Transmembrane helix</keyword>
<dbReference type="GeneID" id="18266085"/>
<keyword evidence="1" id="KW-0812">Transmembrane</keyword>
<organism evidence="2 3">
    <name type="scientific">Pithovirus sibericum</name>
    <dbReference type="NCBI Taxonomy" id="1450746"/>
    <lineage>
        <taxon>Viruses</taxon>
        <taxon>Pithoviruses</taxon>
        <taxon>Orthopithovirinae</taxon>
        <taxon>Alphapithovirus</taxon>
        <taxon>Alphapithovirus sibericum</taxon>
    </lineage>
</organism>
<name>W5S4M1_9VIRU</name>
<evidence type="ECO:0000313" key="3">
    <source>
        <dbReference type="Proteomes" id="UP000202176"/>
    </source>
</evidence>
<proteinExistence type="predicted"/>
<keyword evidence="1" id="KW-0472">Membrane</keyword>
<dbReference type="KEGG" id="vg:18266085"/>
<evidence type="ECO:0000313" key="2">
    <source>
        <dbReference type="EMBL" id="AHH01624.1"/>
    </source>
</evidence>
<dbReference type="Proteomes" id="UP000202176">
    <property type="component" value="Segment"/>
</dbReference>
<feature type="transmembrane region" description="Helical" evidence="1">
    <location>
        <begin position="82"/>
        <end position="102"/>
    </location>
</feature>
<sequence>MILNSSESNLKFLMRYLCLLILFLVGVVSCSSKYSCTTIDSEQYCLENSDCLWCPQTSSCHFIGTSVECQFILHQPTLFSNLFFYSAVVISGVLLALLISVFKKFVGIFI</sequence>